<dbReference type="Pfam" id="PF13183">
    <property type="entry name" value="Fer4_8"/>
    <property type="match status" value="1"/>
</dbReference>
<dbReference type="InterPro" id="IPR016171">
    <property type="entry name" value="Vanillyl_alc_oxidase_C-sub2"/>
</dbReference>
<dbReference type="Gene3D" id="3.30.43.10">
    <property type="entry name" value="Uridine Diphospho-n-acetylenolpyruvylglucosamine Reductase, domain 2"/>
    <property type="match status" value="1"/>
</dbReference>
<evidence type="ECO:0000259" key="12">
    <source>
        <dbReference type="PROSITE" id="PS51387"/>
    </source>
</evidence>
<keyword evidence="6" id="KW-0809">Transit peptide</keyword>
<evidence type="ECO:0000256" key="2">
    <source>
        <dbReference type="ARBA" id="ARBA00008000"/>
    </source>
</evidence>
<dbReference type="InterPro" id="IPR036318">
    <property type="entry name" value="FAD-bd_PCMH-like_sf"/>
</dbReference>
<comment type="cofactor">
    <cofactor evidence="1">
        <name>FAD</name>
        <dbReference type="ChEBI" id="CHEBI:57692"/>
    </cofactor>
</comment>
<dbReference type="Gene3D" id="3.30.70.2190">
    <property type="match status" value="1"/>
</dbReference>
<keyword evidence="9" id="KW-0411">Iron-sulfur</keyword>
<dbReference type="InterPro" id="IPR006094">
    <property type="entry name" value="Oxid_FAD_bind_N"/>
</dbReference>
<organism evidence="13 14">
    <name type="scientific">Mucilaginibacter defluvii</name>
    <dbReference type="NCBI Taxonomy" id="1196019"/>
    <lineage>
        <taxon>Bacteria</taxon>
        <taxon>Pseudomonadati</taxon>
        <taxon>Bacteroidota</taxon>
        <taxon>Sphingobacteriia</taxon>
        <taxon>Sphingobacteriales</taxon>
        <taxon>Sphingobacteriaceae</taxon>
        <taxon>Mucilaginibacter</taxon>
    </lineage>
</organism>
<dbReference type="Gene3D" id="1.10.45.10">
    <property type="entry name" value="Vanillyl-alcohol Oxidase, Chain A, domain 4"/>
    <property type="match status" value="1"/>
</dbReference>
<dbReference type="InterPro" id="IPR009051">
    <property type="entry name" value="Helical_ferredxn"/>
</dbReference>
<dbReference type="SUPFAM" id="SSF55103">
    <property type="entry name" value="FAD-linked oxidases, C-terminal domain"/>
    <property type="match status" value="1"/>
</dbReference>
<keyword evidence="4" id="KW-0479">Metal-binding</keyword>
<dbReference type="Pfam" id="PF01565">
    <property type="entry name" value="FAD_binding_4"/>
    <property type="match status" value="1"/>
</dbReference>
<keyword evidence="14" id="KW-1185">Reference proteome</keyword>
<dbReference type="PROSITE" id="PS51387">
    <property type="entry name" value="FAD_PCMH"/>
    <property type="match status" value="1"/>
</dbReference>
<dbReference type="RefSeq" id="WP_345329787.1">
    <property type="nucleotide sequence ID" value="NZ_BAABJI010000001.1"/>
</dbReference>
<dbReference type="InterPro" id="IPR016167">
    <property type="entry name" value="FAD-bd_PCMH_sub1"/>
</dbReference>
<name>A0ABP9FQV7_9SPHI</name>
<dbReference type="InterPro" id="IPR017896">
    <property type="entry name" value="4Fe4S_Fe-S-bd"/>
</dbReference>
<evidence type="ECO:0000256" key="8">
    <source>
        <dbReference type="ARBA" id="ARBA00023004"/>
    </source>
</evidence>
<protein>
    <recommendedName>
        <fullName evidence="10">D-lactate dehydrogenase (cytochrome)</fullName>
        <ecNumber evidence="10">1.1.2.4</ecNumber>
    </recommendedName>
</protein>
<evidence type="ECO:0000256" key="6">
    <source>
        <dbReference type="ARBA" id="ARBA00022946"/>
    </source>
</evidence>
<feature type="domain" description="4Fe-4S ferredoxin-type" evidence="11">
    <location>
        <begin position="531"/>
        <end position="560"/>
    </location>
</feature>
<evidence type="ECO:0000313" key="13">
    <source>
        <dbReference type="EMBL" id="GAA4908669.1"/>
    </source>
</evidence>
<accession>A0ABP9FQV7</accession>
<gene>
    <name evidence="13" type="ORF">GCM10023313_09530</name>
</gene>
<evidence type="ECO:0000256" key="9">
    <source>
        <dbReference type="ARBA" id="ARBA00023014"/>
    </source>
</evidence>
<proteinExistence type="inferred from homology"/>
<dbReference type="PROSITE" id="PS51379">
    <property type="entry name" value="4FE4S_FER_2"/>
    <property type="match status" value="1"/>
</dbReference>
<dbReference type="InterPro" id="IPR004113">
    <property type="entry name" value="FAD-bd_oxidored_4_C"/>
</dbReference>
<dbReference type="Pfam" id="PF02913">
    <property type="entry name" value="FAD-oxidase_C"/>
    <property type="match status" value="1"/>
</dbReference>
<dbReference type="EMBL" id="BAABJI010000001">
    <property type="protein sequence ID" value="GAA4908669.1"/>
    <property type="molecule type" value="Genomic_DNA"/>
</dbReference>
<dbReference type="EC" id="1.1.2.4" evidence="10"/>
<evidence type="ECO:0000256" key="5">
    <source>
        <dbReference type="ARBA" id="ARBA00022827"/>
    </source>
</evidence>
<dbReference type="Gene3D" id="3.30.465.10">
    <property type="match status" value="1"/>
</dbReference>
<dbReference type="Proteomes" id="UP001501436">
    <property type="component" value="Unassembled WGS sequence"/>
</dbReference>
<feature type="domain" description="FAD-binding PCMH-type" evidence="12">
    <location>
        <begin position="37"/>
        <end position="265"/>
    </location>
</feature>
<comment type="similarity">
    <text evidence="2">Belongs to the FAD-binding oxidoreductase/transferase type 4 family.</text>
</comment>
<dbReference type="SUPFAM" id="SSF46548">
    <property type="entry name" value="alpha-helical ferredoxin"/>
    <property type="match status" value="1"/>
</dbReference>
<dbReference type="SUPFAM" id="SSF56176">
    <property type="entry name" value="FAD-binding/transporter-associated domain-like"/>
    <property type="match status" value="1"/>
</dbReference>
<keyword evidence="5" id="KW-0274">FAD</keyword>
<keyword evidence="3" id="KW-0285">Flavoprotein</keyword>
<dbReference type="InterPro" id="IPR016164">
    <property type="entry name" value="FAD-linked_Oxase-like_C"/>
</dbReference>
<evidence type="ECO:0000313" key="14">
    <source>
        <dbReference type="Proteomes" id="UP001501436"/>
    </source>
</evidence>
<dbReference type="PROSITE" id="PS00198">
    <property type="entry name" value="4FE4S_FER_1"/>
    <property type="match status" value="1"/>
</dbReference>
<sequence length="946" mass="104961">MHLIKDIQYKLEAILPVKRIKTRLIDLVSYASDAGFYTLIPQAVVQPVNEEEVIALFEFSQAHNIPLVFRTGGTSLSGQSITDGILVDLSQHWDKISIEKGGSEVRVQPGITGGMVNSYLRKHKKKIGPDPASINSAMMGGILSNNSSGMCCGVKQNSYHTVKHIRFILPDGKVFNTENKADYLRFERDCIALYQLLKNTREKLLADTELYDKIRNKYQIKNTVGYAVNALIDHEHPLDILAHLLIGAEGTLAFIAETVMNTVPEYPFKSAALLYFPDIYTACQAIAPLNDSGAKAIELMDRASLHAIEHMPNLPAVIKGLPEQASCLLVEFQEDTYAEIEQKVNSFLQQAETLALLHAPVFTSNPQELEYYWKIRKGLFPSVGAVRASGSTVILEDVAFPVPKLGDAILDLQALFKKYKYNNAIIFGHARDGNIHFLITPEFNSPDEVTRYDRFMQEVVTMVVDKYDGALKAEHGTGRNMAPFVQTEWGDEIYAIMKQIKEAVDPANLLNPGVIINADKNVHIKNIKPLPTVEHEVDKCIECGYCEHKCPSRNITTTPRRRIVIRRELKKMELSGDAANHKILLDQYQYDGMDTCAVDGLCATACPVDINTGELIKRLRRENHSPLANKVALNVARNFGVAMGVARFALAAGSMVNRVFGAKAMTNITTAFKRVIPAMPLWTEQLTTPPNLSLIKQSRGKQPQDAEVIYYPSCISRMLGSGVKGKKSVMDAFMSVSQKAGIKVSIPGNVLGSCCSQIFSSKGYADANKYMANVFIERMWEASNQGNIKVVIDVSSCAYAIKNMRHYLSADNQEKFGRMTILDCVDYLHDMVMPRQQNISKKGTVVLHPVCSLQKMNTQGKFIALAQHYAARVDIPVHGGCCGMAGDRGFLVPELTASATLPEALEVQQKPYDGYYSSTKTCEMAMSHAVGQDYESILYLLDEAME</sequence>
<reference evidence="14" key="1">
    <citation type="journal article" date="2019" name="Int. J. Syst. Evol. Microbiol.">
        <title>The Global Catalogue of Microorganisms (GCM) 10K type strain sequencing project: providing services to taxonomists for standard genome sequencing and annotation.</title>
        <authorList>
            <consortium name="The Broad Institute Genomics Platform"/>
            <consortium name="The Broad Institute Genome Sequencing Center for Infectious Disease"/>
            <person name="Wu L."/>
            <person name="Ma J."/>
        </authorList>
    </citation>
    <scope>NUCLEOTIDE SEQUENCE [LARGE SCALE GENOMIC DNA]</scope>
    <source>
        <strain evidence="14">JCM 18283</strain>
    </source>
</reference>
<evidence type="ECO:0000256" key="4">
    <source>
        <dbReference type="ARBA" id="ARBA00022723"/>
    </source>
</evidence>
<dbReference type="InterPro" id="IPR016169">
    <property type="entry name" value="FAD-bd_PCMH_sub2"/>
</dbReference>
<dbReference type="Gene3D" id="1.10.1060.10">
    <property type="entry name" value="Alpha-helical ferredoxin"/>
    <property type="match status" value="1"/>
</dbReference>
<dbReference type="PANTHER" id="PTHR11748:SF111">
    <property type="entry name" value="D-LACTATE DEHYDROGENASE, MITOCHONDRIAL-RELATED"/>
    <property type="match status" value="1"/>
</dbReference>
<dbReference type="Gene3D" id="3.30.70.2740">
    <property type="match status" value="1"/>
</dbReference>
<evidence type="ECO:0000256" key="10">
    <source>
        <dbReference type="ARBA" id="ARBA00038897"/>
    </source>
</evidence>
<keyword evidence="7" id="KW-0560">Oxidoreductase</keyword>
<evidence type="ECO:0000256" key="1">
    <source>
        <dbReference type="ARBA" id="ARBA00001974"/>
    </source>
</evidence>
<evidence type="ECO:0000256" key="3">
    <source>
        <dbReference type="ARBA" id="ARBA00022630"/>
    </source>
</evidence>
<dbReference type="InterPro" id="IPR016166">
    <property type="entry name" value="FAD-bd_PCMH"/>
</dbReference>
<evidence type="ECO:0000259" key="11">
    <source>
        <dbReference type="PROSITE" id="PS51379"/>
    </source>
</evidence>
<keyword evidence="8" id="KW-0408">Iron</keyword>
<comment type="caution">
    <text evidence="13">The sequence shown here is derived from an EMBL/GenBank/DDBJ whole genome shotgun (WGS) entry which is preliminary data.</text>
</comment>
<dbReference type="PANTHER" id="PTHR11748">
    <property type="entry name" value="D-LACTATE DEHYDROGENASE"/>
    <property type="match status" value="1"/>
</dbReference>
<evidence type="ECO:0000256" key="7">
    <source>
        <dbReference type="ARBA" id="ARBA00023002"/>
    </source>
</evidence>
<dbReference type="InterPro" id="IPR017900">
    <property type="entry name" value="4Fe4S_Fe_S_CS"/>
</dbReference>